<protein>
    <submittedName>
        <fullName evidence="1">DNA-dependent ATPase fun30</fullName>
        <ecNumber evidence="1">3.6.4.12</ecNumber>
    </submittedName>
</protein>
<keyword evidence="1" id="KW-0378">Hydrolase</keyword>
<dbReference type="EC" id="3.6.4.12" evidence="1"/>
<accession>A0ACC2T069</accession>
<evidence type="ECO:0000313" key="1">
    <source>
        <dbReference type="EMBL" id="KAJ9068005.1"/>
    </source>
</evidence>
<name>A0ACC2T069_9FUNG</name>
<evidence type="ECO:0000313" key="2">
    <source>
        <dbReference type="Proteomes" id="UP001165960"/>
    </source>
</evidence>
<reference evidence="1" key="1">
    <citation type="submission" date="2022-04" db="EMBL/GenBank/DDBJ databases">
        <title>Genome of the entomopathogenic fungus Entomophthora muscae.</title>
        <authorList>
            <person name="Elya C."/>
            <person name="Lovett B.R."/>
            <person name="Lee E."/>
            <person name="Macias A.M."/>
            <person name="Hajek A.E."/>
            <person name="De Bivort B.L."/>
            <person name="Kasson M.T."/>
            <person name="De Fine Licht H.H."/>
            <person name="Stajich J.E."/>
        </authorList>
    </citation>
    <scope>NUCLEOTIDE SEQUENCE</scope>
    <source>
        <strain evidence="1">Berkeley</strain>
    </source>
</reference>
<organism evidence="1 2">
    <name type="scientific">Entomophthora muscae</name>
    <dbReference type="NCBI Taxonomy" id="34485"/>
    <lineage>
        <taxon>Eukaryota</taxon>
        <taxon>Fungi</taxon>
        <taxon>Fungi incertae sedis</taxon>
        <taxon>Zoopagomycota</taxon>
        <taxon>Entomophthoromycotina</taxon>
        <taxon>Entomophthoromycetes</taxon>
        <taxon>Entomophthorales</taxon>
        <taxon>Entomophthoraceae</taxon>
        <taxon>Entomophthora</taxon>
    </lineage>
</organism>
<gene>
    <name evidence="1" type="primary">FUN30_2</name>
    <name evidence="1" type="ORF">DSO57_1033155</name>
</gene>
<keyword evidence="2" id="KW-1185">Reference proteome</keyword>
<proteinExistence type="predicted"/>
<dbReference type="Proteomes" id="UP001165960">
    <property type="component" value="Unassembled WGS sequence"/>
</dbReference>
<dbReference type="EMBL" id="QTSX02003808">
    <property type="protein sequence ID" value="KAJ9068005.1"/>
    <property type="molecule type" value="Genomic_DNA"/>
</dbReference>
<sequence length="540" mass="61459">MFYNDCGVILADEMGLGKTCQVITMIGRLIEEGTKGPHLVVVPSSVFDNWLNEFERFCPTISVLPYRGSQKERADIYDDFTRNRLPEYDVVVSSYNLISSNTTDRKFMKKMKFRTLILDEAHQVKNPKTQTNQNLMKLGAPFRLLMTGTPLQNNLTELLTLLTFINPKFFSSTANEKMLDVIVKSGSFFTKDKHLLSENALELSKARIEKVKAIMVPFILRRCKEQVLKDLPKKTEFIQRCPLTKTQRSKYSDAINSARLDTTQGIKQLLSVSFALRRIANHTMLIPRGHHFSAADRRNIADRIIHDPTFYMSDKDVIYEELLEYDDGEINDLCNKHKCINKFSLQNEQWMESGKVEWLRKELPLMIQRGDRALIFSQFTMMLDILERVLKTLNISFLRIDGQTPVDERQGLIDSFNTDAAIKAFLISTRSGGCGINLTGANVVILHDIDHNPQNDRQAEARAHRVGQIRDVSVYKLVSENTIEERILAIGNAKLELHTTLSGDARQLGNEASGITLEDSGEGEGDILKALRDELSRPQQ</sequence>
<comment type="caution">
    <text evidence="1">The sequence shown here is derived from an EMBL/GenBank/DDBJ whole genome shotgun (WGS) entry which is preliminary data.</text>
</comment>